<dbReference type="SFLD" id="SFLDS00029">
    <property type="entry name" value="Radical_SAM"/>
    <property type="match status" value="1"/>
</dbReference>
<dbReference type="RefSeq" id="WP_092473544.1">
    <property type="nucleotide sequence ID" value="NZ_FOOX01000017.1"/>
</dbReference>
<evidence type="ECO:0000313" key="8">
    <source>
        <dbReference type="EMBL" id="SFH11999.1"/>
    </source>
</evidence>
<dbReference type="SFLD" id="SFLDG01067">
    <property type="entry name" value="SPASM/twitch_domain_containing"/>
    <property type="match status" value="1"/>
</dbReference>
<dbReference type="CDD" id="cd01335">
    <property type="entry name" value="Radical_SAM"/>
    <property type="match status" value="1"/>
</dbReference>
<dbReference type="EMBL" id="FOOX01000017">
    <property type="protein sequence ID" value="SFH11999.1"/>
    <property type="molecule type" value="Genomic_DNA"/>
</dbReference>
<evidence type="ECO:0000256" key="3">
    <source>
        <dbReference type="ARBA" id="ARBA00022691"/>
    </source>
</evidence>
<dbReference type="PANTHER" id="PTHR43787:SF3">
    <property type="entry name" value="ARYLSULFATASE REGULATORY PROTEIN"/>
    <property type="match status" value="1"/>
</dbReference>
<evidence type="ECO:0000313" key="9">
    <source>
        <dbReference type="Proteomes" id="UP000199337"/>
    </source>
</evidence>
<dbReference type="InterPro" id="IPR023867">
    <property type="entry name" value="Sulphatase_maturase_rSAM"/>
</dbReference>
<keyword evidence="6" id="KW-0411">Iron-sulfur</keyword>
<keyword evidence="3" id="KW-0949">S-adenosyl-L-methionine</keyword>
<proteinExistence type="predicted"/>
<dbReference type="SFLD" id="SFLDG01384">
    <property type="entry name" value="thioether_bond_formation_requi"/>
    <property type="match status" value="1"/>
</dbReference>
<evidence type="ECO:0000256" key="2">
    <source>
        <dbReference type="ARBA" id="ARBA00022485"/>
    </source>
</evidence>
<dbReference type="InterPro" id="IPR058240">
    <property type="entry name" value="rSAM_sf"/>
</dbReference>
<dbReference type="Pfam" id="PF04055">
    <property type="entry name" value="Radical_SAM"/>
    <property type="match status" value="1"/>
</dbReference>
<gene>
    <name evidence="8" type="ORF">SAMN05660649_03932</name>
</gene>
<protein>
    <recommendedName>
        <fullName evidence="7">Radical SAM core domain-containing protein</fullName>
    </recommendedName>
</protein>
<dbReference type="SFLD" id="SFLDG01386">
    <property type="entry name" value="main_SPASM_domain-containing"/>
    <property type="match status" value="1"/>
</dbReference>
<evidence type="ECO:0000256" key="6">
    <source>
        <dbReference type="ARBA" id="ARBA00023014"/>
    </source>
</evidence>
<dbReference type="UniPathway" id="UPA00782"/>
<name>A0A1I2XG59_9FIRM</name>
<evidence type="ECO:0000259" key="7">
    <source>
        <dbReference type="PROSITE" id="PS51918"/>
    </source>
</evidence>
<dbReference type="OrthoDB" id="9808591at2"/>
<reference evidence="9" key="1">
    <citation type="submission" date="2016-10" db="EMBL/GenBank/DDBJ databases">
        <authorList>
            <person name="Varghese N."/>
            <person name="Submissions S."/>
        </authorList>
    </citation>
    <scope>NUCLEOTIDE SEQUENCE [LARGE SCALE GENOMIC DNA]</scope>
    <source>
        <strain evidence="9">DSM 17038</strain>
    </source>
</reference>
<sequence length="447" mass="51662">MKPSRYNFIWPAEHSENMIIYNSMTGGLVETEKTCIDLLSAARIDYNSLSPQGKQFIDRMKQGGFVIDDVVDELLILKKMYYSSKYNRSKLPITIVPTMRCNFDCIYCFQHPGEGEEPQYDKGMSETVQQALLEFITDRANKLDSLHIFWYGGEPLLEKDLIFTLSNKMIDIAAQNKIAYFAKMVTNGYLIAHDPKIIQKLKDSKITSLQITLDGPPELHNRRRRLKGSHKPTFDRILQGIKLLAEEGFDVTLRINTDKSNMHDTEKLLDILYNNNLKSVHIYQGFVYADTPGCHNYECNTLTLEQARDLKIEFHKSLLQKQFNIDKKRYYPSLTFACGACSPDAYIISPDGDLYKCWKETGRKEASVGNITNFKARSNSQRMHEIRWLLWEPFTNDHCPECKRLPICMGGCGYPEIVNGQPKKCNPLDDHIEQYIKTLYFHEKSQL</sequence>
<dbReference type="SUPFAM" id="SSF102114">
    <property type="entry name" value="Radical SAM enzymes"/>
    <property type="match status" value="1"/>
</dbReference>
<keyword evidence="4" id="KW-0479">Metal-binding</keyword>
<dbReference type="InterPro" id="IPR013785">
    <property type="entry name" value="Aldolase_TIM"/>
</dbReference>
<evidence type="ECO:0000256" key="5">
    <source>
        <dbReference type="ARBA" id="ARBA00023004"/>
    </source>
</evidence>
<dbReference type="SMART" id="SM00729">
    <property type="entry name" value="Elp3"/>
    <property type="match status" value="1"/>
</dbReference>
<keyword evidence="9" id="KW-1185">Reference proteome</keyword>
<keyword evidence="2" id="KW-0004">4Fe-4S</keyword>
<dbReference type="GO" id="GO:0016491">
    <property type="term" value="F:oxidoreductase activity"/>
    <property type="evidence" value="ECO:0007669"/>
    <property type="project" value="InterPro"/>
</dbReference>
<dbReference type="Proteomes" id="UP000199337">
    <property type="component" value="Unassembled WGS sequence"/>
</dbReference>
<dbReference type="PANTHER" id="PTHR43787">
    <property type="entry name" value="FEMO COFACTOR BIOSYNTHESIS PROTEIN NIFB-RELATED"/>
    <property type="match status" value="1"/>
</dbReference>
<dbReference type="Gene3D" id="3.20.20.70">
    <property type="entry name" value="Aldolase class I"/>
    <property type="match status" value="1"/>
</dbReference>
<dbReference type="NCBIfam" id="TIGR04085">
    <property type="entry name" value="rSAM_more_4Fe4S"/>
    <property type="match status" value="1"/>
</dbReference>
<keyword evidence="5" id="KW-0408">Iron</keyword>
<dbReference type="InterPro" id="IPR023885">
    <property type="entry name" value="4Fe4S-binding_SPASM_dom"/>
</dbReference>
<feature type="domain" description="Radical SAM core" evidence="7">
    <location>
        <begin position="85"/>
        <end position="328"/>
    </location>
</feature>
<dbReference type="STRING" id="341036.SAMN05660649_03932"/>
<accession>A0A1I2XG59</accession>
<dbReference type="AlphaFoldDB" id="A0A1I2XG59"/>
<dbReference type="InterPro" id="IPR006638">
    <property type="entry name" value="Elp3/MiaA/NifB-like_rSAM"/>
</dbReference>
<comment type="cofactor">
    <cofactor evidence="1">
        <name>[4Fe-4S] cluster</name>
        <dbReference type="ChEBI" id="CHEBI:49883"/>
    </cofactor>
</comment>
<evidence type="ECO:0000256" key="4">
    <source>
        <dbReference type="ARBA" id="ARBA00022723"/>
    </source>
</evidence>
<dbReference type="InterPro" id="IPR007197">
    <property type="entry name" value="rSAM"/>
</dbReference>
<dbReference type="GO" id="GO:0046872">
    <property type="term" value="F:metal ion binding"/>
    <property type="evidence" value="ECO:0007669"/>
    <property type="project" value="UniProtKB-KW"/>
</dbReference>
<evidence type="ECO:0000256" key="1">
    <source>
        <dbReference type="ARBA" id="ARBA00001966"/>
    </source>
</evidence>
<dbReference type="GO" id="GO:0051539">
    <property type="term" value="F:4 iron, 4 sulfur cluster binding"/>
    <property type="evidence" value="ECO:0007669"/>
    <property type="project" value="UniProtKB-KW"/>
</dbReference>
<dbReference type="PROSITE" id="PS51918">
    <property type="entry name" value="RADICAL_SAM"/>
    <property type="match status" value="1"/>
</dbReference>
<organism evidence="8 9">
    <name type="scientific">Desulfotruncus arcticus DSM 17038</name>
    <dbReference type="NCBI Taxonomy" id="1121424"/>
    <lineage>
        <taxon>Bacteria</taxon>
        <taxon>Bacillati</taxon>
        <taxon>Bacillota</taxon>
        <taxon>Clostridia</taxon>
        <taxon>Eubacteriales</taxon>
        <taxon>Desulfallaceae</taxon>
        <taxon>Desulfotruncus</taxon>
    </lineage>
</organism>